<dbReference type="Pfam" id="PF00392">
    <property type="entry name" value="GntR"/>
    <property type="match status" value="1"/>
</dbReference>
<reference evidence="5 6" key="1">
    <citation type="submission" date="2024-09" db="EMBL/GenBank/DDBJ databases">
        <authorList>
            <person name="Sun Q."/>
            <person name="Mori K."/>
        </authorList>
    </citation>
    <scope>NUCLEOTIDE SEQUENCE [LARGE SCALE GENOMIC DNA]</scope>
    <source>
        <strain evidence="5 6">CCM 8654</strain>
    </source>
</reference>
<comment type="caution">
    <text evidence="5">The sequence shown here is derived from an EMBL/GenBank/DDBJ whole genome shotgun (WGS) entry which is preliminary data.</text>
</comment>
<sequence>MPDPGPALGLAVDDAAGAAPFEQVRDQIRARVDDGTLAPGTRLPPVRGLATSLGLAANTVARAYKELEALGVVETRGRAGTVVRGSGVERSVREAAAAYVATARALGLDDAAALDAVRRALRA</sequence>
<accession>A0ABV6E480</accession>
<dbReference type="InterPro" id="IPR036390">
    <property type="entry name" value="WH_DNA-bd_sf"/>
</dbReference>
<dbReference type="SUPFAM" id="SSF46785">
    <property type="entry name" value="Winged helix' DNA-binding domain"/>
    <property type="match status" value="1"/>
</dbReference>
<feature type="domain" description="HTH gntR-type" evidence="4">
    <location>
        <begin position="18"/>
        <end position="86"/>
    </location>
</feature>
<protein>
    <submittedName>
        <fullName evidence="5">GntR family transcriptional regulator</fullName>
    </submittedName>
</protein>
<organism evidence="5 6">
    <name type="scientific">Nocardioides zeicaulis</name>
    <dbReference type="NCBI Taxonomy" id="1776857"/>
    <lineage>
        <taxon>Bacteria</taxon>
        <taxon>Bacillati</taxon>
        <taxon>Actinomycetota</taxon>
        <taxon>Actinomycetes</taxon>
        <taxon>Propionibacteriales</taxon>
        <taxon>Nocardioidaceae</taxon>
        <taxon>Nocardioides</taxon>
    </lineage>
</organism>
<keyword evidence="1" id="KW-0805">Transcription regulation</keyword>
<dbReference type="PANTHER" id="PTHR38445">
    <property type="entry name" value="HTH-TYPE TRANSCRIPTIONAL REPRESSOR YTRA"/>
    <property type="match status" value="1"/>
</dbReference>
<gene>
    <name evidence="5" type="ORF">ACFFJG_14875</name>
</gene>
<dbReference type="Proteomes" id="UP001589698">
    <property type="component" value="Unassembled WGS sequence"/>
</dbReference>
<name>A0ABV6E480_9ACTN</name>
<dbReference type="PROSITE" id="PS50949">
    <property type="entry name" value="HTH_GNTR"/>
    <property type="match status" value="1"/>
</dbReference>
<dbReference type="CDD" id="cd07377">
    <property type="entry name" value="WHTH_GntR"/>
    <property type="match status" value="1"/>
</dbReference>
<dbReference type="PANTHER" id="PTHR38445:SF9">
    <property type="entry name" value="HTH-TYPE TRANSCRIPTIONAL REPRESSOR YTRA"/>
    <property type="match status" value="1"/>
</dbReference>
<keyword evidence="2" id="KW-0238">DNA-binding</keyword>
<evidence type="ECO:0000256" key="1">
    <source>
        <dbReference type="ARBA" id="ARBA00023015"/>
    </source>
</evidence>
<keyword evidence="3" id="KW-0804">Transcription</keyword>
<evidence type="ECO:0000313" key="6">
    <source>
        <dbReference type="Proteomes" id="UP001589698"/>
    </source>
</evidence>
<evidence type="ECO:0000259" key="4">
    <source>
        <dbReference type="PROSITE" id="PS50949"/>
    </source>
</evidence>
<dbReference type="Gene3D" id="1.10.10.10">
    <property type="entry name" value="Winged helix-like DNA-binding domain superfamily/Winged helix DNA-binding domain"/>
    <property type="match status" value="1"/>
</dbReference>
<evidence type="ECO:0000256" key="3">
    <source>
        <dbReference type="ARBA" id="ARBA00023163"/>
    </source>
</evidence>
<proteinExistence type="predicted"/>
<dbReference type="InterPro" id="IPR036388">
    <property type="entry name" value="WH-like_DNA-bd_sf"/>
</dbReference>
<dbReference type="SMART" id="SM00345">
    <property type="entry name" value="HTH_GNTR"/>
    <property type="match status" value="1"/>
</dbReference>
<dbReference type="InterPro" id="IPR000524">
    <property type="entry name" value="Tscrpt_reg_HTH_GntR"/>
</dbReference>
<evidence type="ECO:0000313" key="5">
    <source>
        <dbReference type="EMBL" id="MFC0223768.1"/>
    </source>
</evidence>
<dbReference type="RefSeq" id="WP_378519564.1">
    <property type="nucleotide sequence ID" value="NZ_CBCSDI010000061.1"/>
</dbReference>
<keyword evidence="6" id="KW-1185">Reference proteome</keyword>
<dbReference type="EMBL" id="JBHLXH010000002">
    <property type="protein sequence ID" value="MFC0223768.1"/>
    <property type="molecule type" value="Genomic_DNA"/>
</dbReference>
<evidence type="ECO:0000256" key="2">
    <source>
        <dbReference type="ARBA" id="ARBA00023125"/>
    </source>
</evidence>